<organism evidence="1">
    <name type="scientific">Rhizophora mucronata</name>
    <name type="common">Asiatic mangrove</name>
    <dbReference type="NCBI Taxonomy" id="61149"/>
    <lineage>
        <taxon>Eukaryota</taxon>
        <taxon>Viridiplantae</taxon>
        <taxon>Streptophyta</taxon>
        <taxon>Embryophyta</taxon>
        <taxon>Tracheophyta</taxon>
        <taxon>Spermatophyta</taxon>
        <taxon>Magnoliopsida</taxon>
        <taxon>eudicotyledons</taxon>
        <taxon>Gunneridae</taxon>
        <taxon>Pentapetalae</taxon>
        <taxon>rosids</taxon>
        <taxon>fabids</taxon>
        <taxon>Malpighiales</taxon>
        <taxon>Rhizophoraceae</taxon>
        <taxon>Rhizophora</taxon>
    </lineage>
</organism>
<reference evidence="1" key="1">
    <citation type="submission" date="2018-02" db="EMBL/GenBank/DDBJ databases">
        <title>Rhizophora mucronata_Transcriptome.</title>
        <authorList>
            <person name="Meera S.P."/>
            <person name="Sreeshan A."/>
            <person name="Augustine A."/>
        </authorList>
    </citation>
    <scope>NUCLEOTIDE SEQUENCE</scope>
    <source>
        <tissue evidence="1">Leaf</tissue>
    </source>
</reference>
<proteinExistence type="predicted"/>
<dbReference type="AlphaFoldDB" id="A0A2P2N7A6"/>
<sequence>MHLNCMYCRTGIKVCSIIIWVFCLHNFEFHPLGQNLQGWNRLFN</sequence>
<evidence type="ECO:0000313" key="1">
    <source>
        <dbReference type="EMBL" id="MBX38364.1"/>
    </source>
</evidence>
<dbReference type="EMBL" id="GGEC01057880">
    <property type="protein sequence ID" value="MBX38364.1"/>
    <property type="molecule type" value="Transcribed_RNA"/>
</dbReference>
<protein>
    <submittedName>
        <fullName evidence="1">Uncharacterized protein</fullName>
    </submittedName>
</protein>
<accession>A0A2P2N7A6</accession>
<name>A0A2P2N7A6_RHIMU</name>